<dbReference type="Pfam" id="PF00577">
    <property type="entry name" value="Usher"/>
    <property type="match status" value="1"/>
</dbReference>
<dbReference type="Pfam" id="PF13954">
    <property type="entry name" value="PapC_N"/>
    <property type="match status" value="1"/>
</dbReference>
<evidence type="ECO:0000256" key="5">
    <source>
        <dbReference type="ARBA" id="ARBA00022692"/>
    </source>
</evidence>
<keyword evidence="4" id="KW-1134">Transmembrane beta strand</keyword>
<keyword evidence="7" id="KW-0472">Membrane</keyword>
<feature type="domain" description="PapC N-terminal" evidence="11">
    <location>
        <begin position="31"/>
        <end position="180"/>
    </location>
</feature>
<evidence type="ECO:0000256" key="7">
    <source>
        <dbReference type="ARBA" id="ARBA00023136"/>
    </source>
</evidence>
<organism evidence="12">
    <name type="scientific">Serratia entomophila</name>
    <dbReference type="NCBI Taxonomy" id="42906"/>
    <lineage>
        <taxon>Bacteria</taxon>
        <taxon>Pseudomonadati</taxon>
        <taxon>Pseudomonadota</taxon>
        <taxon>Gammaproteobacteria</taxon>
        <taxon>Enterobacterales</taxon>
        <taxon>Yersiniaceae</taxon>
        <taxon>Serratia</taxon>
    </lineage>
</organism>
<dbReference type="GO" id="GO:0015473">
    <property type="term" value="F:fimbrial usher porin activity"/>
    <property type="evidence" value="ECO:0007669"/>
    <property type="project" value="InterPro"/>
</dbReference>
<dbReference type="Gene3D" id="3.10.20.410">
    <property type="match status" value="1"/>
</dbReference>
<protein>
    <submittedName>
        <fullName evidence="12">SefC</fullName>
    </submittedName>
</protein>
<dbReference type="InterPro" id="IPR025885">
    <property type="entry name" value="PapC_N"/>
</dbReference>
<evidence type="ECO:0000256" key="3">
    <source>
        <dbReference type="ARBA" id="ARBA00022448"/>
    </source>
</evidence>
<comment type="subcellular location">
    <subcellularLocation>
        <location evidence="1">Cell outer membrane</location>
        <topology evidence="1">Multi-pass membrane protein</topology>
    </subcellularLocation>
</comment>
<feature type="domain" description="PapC-like C-terminal" evidence="10">
    <location>
        <begin position="762"/>
        <end position="818"/>
    </location>
</feature>
<comment type="similarity">
    <text evidence="2">Belongs to the fimbrial export usher family.</text>
</comment>
<sequence>MNFLDLRKPRLAILGVLIYLSLTNSMAIAVEFNTDILDDDIKNNIDLSRFSQAGYIMPGSYTLNMKVNENNAADLEFYFYERNKDKNQQAVSAVEVCITPEQLPLIGLKPEFIKNITWWHDSQCADFSALEGVSFRGDLSESALYMAVPQAWLEYSDANWLPPSRWEEGEPGIMFDYSLTSAITEPKKGNITTNISGNGTLGANLGAWRLRGDYQGAYNRTAGNYQATRTLDWSRVYAYRALPSITTKLLLGETYLSSDIFDSWRFTGVSLASDERMLPPKLRGYAPEVNGVAKTNAKVVISQKGRVLHQTNVAAGPFNIQELSSAVNGRLDVRVEEQDGSVQTFSVDTATIPYLTRPGQVRYKLAAGRPSDYSHNVTGPMFSTGEFSWGVSNAWSLYGGSVLSEEYEAFSVGLGRDLFVLGAISADVSQSIANIQNKERTQGKSWRVSYSKHFDEINSDITFAGYRFSESGYLSMGEYLDIRAGNSSMYHNKNLYTVTSSKSFPDSRLSAYFSWSHQTYWNRNATDYYNLSLSQYVDLGDWNNISVGLNATRNKYNDKWNDTIFVSLSMPLSNGTVSYSGTYSDNRYTQTTGFYQRLENGDSYRVSGGTRSGTRSGNSESLQPQASGFYTHRGDLNTMTANATWVEDSYSSAGLSLQGGFTATAKGAALHPGGNIGGTRMMVSTDGVGGVSLNNQIHTNYYGIGVITDVGNYYRTSTRVDVNKLDDDVETSGSSVKESALTEGAIGFRQFNMLKGAKVMAAITTADGRHPPFGATIRNAKERELGIVGDSGNVWLAGINAEEKLMVNWAGAAQCEISLPKVILTNQSLLLPCQPIYSAAHKN</sequence>
<evidence type="ECO:0000313" key="12">
    <source>
        <dbReference type="EMBL" id="AAR13149.1"/>
    </source>
</evidence>
<dbReference type="Gene3D" id="2.60.40.3110">
    <property type="match status" value="1"/>
</dbReference>
<reference evidence="12" key="1">
    <citation type="journal article" date="2000" name="J. Bacteriol.">
        <title>Plasmid-located pathogenicity determinants of Serratia entomophila, the causal agent of amber disease of grass grub, show similarity to the insecticidal toxins of Photorhabdus luminescens.</title>
        <authorList>
            <person name="Hurst M.R."/>
            <person name="Glare T.R."/>
            <person name="Jackson T.A."/>
            <person name="Ronson C.W."/>
        </authorList>
    </citation>
    <scope>NUCLEOTIDE SEQUENCE</scope>
    <source>
        <strain evidence="12">A1MO2</strain>
        <plasmid evidence="12">pADAP</plasmid>
    </source>
</reference>
<reference evidence="12" key="2">
    <citation type="journal article" date="2003" name="Plasmid">
        <title>Peripheral sequences of the Serratia entomophila pADAP virulence-associated region.</title>
        <authorList>
            <person name="Hurst M.R."/>
            <person name="O'Callaghan M."/>
            <person name="Glare T.R."/>
        </authorList>
    </citation>
    <scope>NUCLEOTIDE SEQUENCE</scope>
    <source>
        <strain evidence="12">A1MO2</strain>
        <plasmid evidence="12">pADAP</plasmid>
    </source>
</reference>
<reference evidence="12" key="4">
    <citation type="submission" date="2017-12" db="EMBL/GenBank/DDBJ databases">
        <authorList>
            <person name="Hurst M.R.H."/>
        </authorList>
    </citation>
    <scope>NUCLEOTIDE SEQUENCE</scope>
    <source>
        <strain evidence="12">A1MO2</strain>
        <plasmid evidence="12">pADAP</plasmid>
    </source>
</reference>
<dbReference type="GO" id="GO:0009279">
    <property type="term" value="C:cell outer membrane"/>
    <property type="evidence" value="ECO:0007669"/>
    <property type="project" value="UniProtKB-SubCell"/>
</dbReference>
<accession>Q7BQT7</accession>
<name>Q7BQT7_9GAMM</name>
<dbReference type="InterPro" id="IPR037224">
    <property type="entry name" value="PapC_N_sf"/>
</dbReference>
<keyword evidence="3" id="KW-0813">Transport</keyword>
<dbReference type="Gene3D" id="2.60.40.2610">
    <property type="entry name" value="Outer membrane usher protein FimD, plug domain"/>
    <property type="match status" value="1"/>
</dbReference>
<feature type="compositionally biased region" description="Low complexity" evidence="9">
    <location>
        <begin position="607"/>
        <end position="619"/>
    </location>
</feature>
<evidence type="ECO:0000256" key="2">
    <source>
        <dbReference type="ARBA" id="ARBA00008064"/>
    </source>
</evidence>
<evidence type="ECO:0000259" key="11">
    <source>
        <dbReference type="Pfam" id="PF13954"/>
    </source>
</evidence>
<keyword evidence="5" id="KW-0812">Transmembrane</keyword>
<feature type="region of interest" description="Disordered" evidence="9">
    <location>
        <begin position="604"/>
        <end position="628"/>
    </location>
</feature>
<dbReference type="PANTHER" id="PTHR30451:SF10">
    <property type="entry name" value="OUTER MEMBRANE USHER PROTEIN YFCU-RELATED"/>
    <property type="match status" value="1"/>
</dbReference>
<dbReference type="GO" id="GO:0009297">
    <property type="term" value="P:pilus assembly"/>
    <property type="evidence" value="ECO:0007669"/>
    <property type="project" value="InterPro"/>
</dbReference>
<dbReference type="PANTHER" id="PTHR30451">
    <property type="entry name" value="OUTER MEMBRANE USHER PROTEIN"/>
    <property type="match status" value="1"/>
</dbReference>
<keyword evidence="6" id="KW-0732">Signal</keyword>
<proteinExistence type="inferred from homology"/>
<dbReference type="Gene3D" id="2.60.40.2070">
    <property type="match status" value="1"/>
</dbReference>
<evidence type="ECO:0000256" key="8">
    <source>
        <dbReference type="ARBA" id="ARBA00023237"/>
    </source>
</evidence>
<dbReference type="SUPFAM" id="SSF141729">
    <property type="entry name" value="FimD N-terminal domain-like"/>
    <property type="match status" value="1"/>
</dbReference>
<dbReference type="InterPro" id="IPR043142">
    <property type="entry name" value="PapC-like_C_sf"/>
</dbReference>
<dbReference type="InterPro" id="IPR042186">
    <property type="entry name" value="FimD_plug_dom"/>
</dbReference>
<dbReference type="Pfam" id="PF13953">
    <property type="entry name" value="PapC_C"/>
    <property type="match status" value="1"/>
</dbReference>
<evidence type="ECO:0000256" key="1">
    <source>
        <dbReference type="ARBA" id="ARBA00004571"/>
    </source>
</evidence>
<dbReference type="InterPro" id="IPR000015">
    <property type="entry name" value="Fimb_usher"/>
</dbReference>
<gene>
    <name evidence="12" type="primary">sefC</name>
</gene>
<reference evidence="12" key="3">
    <citation type="journal article" date="2004" name="J. Bacteriol.">
        <title>Cloning Serratia entomophila antifeeding genes--a putative defective prophage active against the grass grub Costelytra zealandica.</title>
        <authorList>
            <person name="Hurst M.R."/>
            <person name="Glare T.R."/>
            <person name="Jackson T.A."/>
        </authorList>
    </citation>
    <scope>NUCLEOTIDE SEQUENCE</scope>
    <source>
        <strain evidence="12">A1MO2</strain>
        <plasmid evidence="12">pADAP</plasmid>
    </source>
</reference>
<keyword evidence="12" id="KW-0614">Plasmid</keyword>
<evidence type="ECO:0000256" key="6">
    <source>
        <dbReference type="ARBA" id="ARBA00022729"/>
    </source>
</evidence>
<evidence type="ECO:0000259" key="10">
    <source>
        <dbReference type="Pfam" id="PF13953"/>
    </source>
</evidence>
<evidence type="ECO:0000256" key="4">
    <source>
        <dbReference type="ARBA" id="ARBA00022452"/>
    </source>
</evidence>
<evidence type="ECO:0000256" key="9">
    <source>
        <dbReference type="SAM" id="MobiDB-lite"/>
    </source>
</evidence>
<dbReference type="AlphaFoldDB" id="Q7BQT7"/>
<dbReference type="EMBL" id="AF135182">
    <property type="protein sequence ID" value="AAR13149.1"/>
    <property type="molecule type" value="Genomic_DNA"/>
</dbReference>
<keyword evidence="8" id="KW-0998">Cell outer membrane</keyword>
<geneLocation type="plasmid" evidence="12">
    <name>pADAP</name>
</geneLocation>
<dbReference type="InterPro" id="IPR025949">
    <property type="entry name" value="PapC-like_C"/>
</dbReference>